<dbReference type="Proteomes" id="UP000659767">
    <property type="component" value="Unassembled WGS sequence"/>
</dbReference>
<comment type="caution">
    <text evidence="1">The sequence shown here is derived from an EMBL/GenBank/DDBJ whole genome shotgun (WGS) entry which is preliminary data.</text>
</comment>
<accession>A0ABQ2TGC4</accession>
<evidence type="ECO:0000313" key="2">
    <source>
        <dbReference type="Proteomes" id="UP000659767"/>
    </source>
</evidence>
<name>A0ABQ2TGC4_STRBA</name>
<evidence type="ECO:0008006" key="3">
    <source>
        <dbReference type="Google" id="ProtNLM"/>
    </source>
</evidence>
<keyword evidence="2" id="KW-1185">Reference proteome</keyword>
<sequence>MAPLLAMVDTEDPAFKQIAAALQSMKVAGVELDEAAIAIAVKLGQQQHRDSLPGSWHKRHSAPERQSIVYYIRRAELIKIGTTTSPFQRCSSLRPDAILAFEPGGLDLEANRHRQFAWCRVAKRGEYFRPSPGLIAHIEATLAEHGPPDPLWPTVSTLGQGSVRTRRRPELPEPTSGEMATASEGAKILGMNKSTVVGWAHRGLIQPAGENEKGYPIYYVEHMKFLIERHRRWMNHKELPGDHAA</sequence>
<dbReference type="EMBL" id="BMSZ01000012">
    <property type="protein sequence ID" value="GGS63698.1"/>
    <property type="molecule type" value="Genomic_DNA"/>
</dbReference>
<gene>
    <name evidence="1" type="ORF">GCM10010253_43320</name>
</gene>
<reference evidence="2" key="1">
    <citation type="journal article" date="2019" name="Int. J. Syst. Evol. Microbiol.">
        <title>The Global Catalogue of Microorganisms (GCM) 10K type strain sequencing project: providing services to taxonomists for standard genome sequencing and annotation.</title>
        <authorList>
            <consortium name="The Broad Institute Genomics Platform"/>
            <consortium name="The Broad Institute Genome Sequencing Center for Infectious Disease"/>
            <person name="Wu L."/>
            <person name="Ma J."/>
        </authorList>
    </citation>
    <scope>NUCLEOTIDE SEQUENCE [LARGE SCALE GENOMIC DNA]</scope>
    <source>
        <strain evidence="2">JCM 4350</strain>
    </source>
</reference>
<dbReference type="Gene3D" id="1.10.1660.10">
    <property type="match status" value="1"/>
</dbReference>
<evidence type="ECO:0000313" key="1">
    <source>
        <dbReference type="EMBL" id="GGS63698.1"/>
    </source>
</evidence>
<proteinExistence type="predicted"/>
<organism evidence="1 2">
    <name type="scientific">Streptomyces badius</name>
    <dbReference type="NCBI Taxonomy" id="1941"/>
    <lineage>
        <taxon>Bacteria</taxon>
        <taxon>Bacillati</taxon>
        <taxon>Actinomycetota</taxon>
        <taxon>Actinomycetes</taxon>
        <taxon>Kitasatosporales</taxon>
        <taxon>Streptomycetaceae</taxon>
        <taxon>Streptomyces</taxon>
    </lineage>
</organism>
<protein>
    <recommendedName>
        <fullName evidence="3">HTH merR-type domain-containing protein</fullName>
    </recommendedName>
</protein>